<accession>A0ABD5NXI5</accession>
<dbReference type="GeneID" id="71856414"/>
<dbReference type="PANTHER" id="PTHR46401:SF2">
    <property type="entry name" value="GLYCOSYLTRANSFERASE WBBK-RELATED"/>
    <property type="match status" value="1"/>
</dbReference>
<dbReference type="CDD" id="cd03801">
    <property type="entry name" value="GT4_PimA-like"/>
    <property type="match status" value="1"/>
</dbReference>
<sequence>MASLREKYGFDPERPTVLSFGVQSPRKSVDLLIDGFAKANLNDNWQLVLAGSESNEYPGYQQQLREQATEFEVDLTITGFVDAGDIRSLFEQAEFHAQTPRIQPGASATLSLGIGWEVPCMVTHVGAAPERVTDGETGILVEPKPKAVAKGFQQLADPKLREHIRKQLGAVKEEWGWGRIADKHNKIYRSVV</sequence>
<dbReference type="GO" id="GO:0016757">
    <property type="term" value="F:glycosyltransferase activity"/>
    <property type="evidence" value="ECO:0007669"/>
    <property type="project" value="UniProtKB-KW"/>
</dbReference>
<name>A0ABD5NXI5_9EURY</name>
<dbReference type="RefSeq" id="WP_246975539.1">
    <property type="nucleotide sequence ID" value="NZ_CP095398.1"/>
</dbReference>
<dbReference type="Proteomes" id="UP001595821">
    <property type="component" value="Unassembled WGS sequence"/>
</dbReference>
<dbReference type="Gene3D" id="3.40.50.2000">
    <property type="entry name" value="Glycogen Phosphorylase B"/>
    <property type="match status" value="1"/>
</dbReference>
<evidence type="ECO:0000313" key="3">
    <source>
        <dbReference type="EMBL" id="MFC4246658.1"/>
    </source>
</evidence>
<protein>
    <submittedName>
        <fullName evidence="3">Glycosyltransferase family 4 protein</fullName>
        <ecNumber evidence="3">2.4.-.-</ecNumber>
    </submittedName>
</protein>
<dbReference type="SUPFAM" id="SSF53756">
    <property type="entry name" value="UDP-Glycosyltransferase/glycogen phosphorylase"/>
    <property type="match status" value="1"/>
</dbReference>
<keyword evidence="1 3" id="KW-0808">Transferase</keyword>
<keyword evidence="3" id="KW-0328">Glycosyltransferase</keyword>
<dbReference type="EMBL" id="JBHSDJ010000014">
    <property type="protein sequence ID" value="MFC4246658.1"/>
    <property type="molecule type" value="Genomic_DNA"/>
</dbReference>
<feature type="domain" description="Glycosyl transferase family 1" evidence="2">
    <location>
        <begin position="4"/>
        <end position="166"/>
    </location>
</feature>
<dbReference type="InterPro" id="IPR001296">
    <property type="entry name" value="Glyco_trans_1"/>
</dbReference>
<gene>
    <name evidence="3" type="ORF">ACFOZ7_06560</name>
</gene>
<evidence type="ECO:0000256" key="1">
    <source>
        <dbReference type="ARBA" id="ARBA00022679"/>
    </source>
</evidence>
<dbReference type="Pfam" id="PF00534">
    <property type="entry name" value="Glycos_transf_1"/>
    <property type="match status" value="1"/>
</dbReference>
<proteinExistence type="predicted"/>
<organism evidence="3 4">
    <name type="scientific">Natribaculum luteum</name>
    <dbReference type="NCBI Taxonomy" id="1586232"/>
    <lineage>
        <taxon>Archaea</taxon>
        <taxon>Methanobacteriati</taxon>
        <taxon>Methanobacteriota</taxon>
        <taxon>Stenosarchaea group</taxon>
        <taxon>Halobacteria</taxon>
        <taxon>Halobacteriales</taxon>
        <taxon>Natrialbaceae</taxon>
        <taxon>Natribaculum</taxon>
    </lineage>
</organism>
<dbReference type="PANTHER" id="PTHR46401">
    <property type="entry name" value="GLYCOSYLTRANSFERASE WBBK-RELATED"/>
    <property type="match status" value="1"/>
</dbReference>
<reference evidence="3 4" key="1">
    <citation type="journal article" date="2014" name="Int. J. Syst. Evol. Microbiol.">
        <title>Complete genome sequence of Corynebacterium casei LMG S-19264T (=DSM 44701T), isolated from a smear-ripened cheese.</title>
        <authorList>
            <consortium name="US DOE Joint Genome Institute (JGI-PGF)"/>
            <person name="Walter F."/>
            <person name="Albersmeier A."/>
            <person name="Kalinowski J."/>
            <person name="Ruckert C."/>
        </authorList>
    </citation>
    <scope>NUCLEOTIDE SEQUENCE [LARGE SCALE GENOMIC DNA]</scope>
    <source>
        <strain evidence="3 4">IBRC-M 10912</strain>
    </source>
</reference>
<dbReference type="EC" id="2.4.-.-" evidence="3"/>
<dbReference type="AlphaFoldDB" id="A0ABD5NXI5"/>
<evidence type="ECO:0000259" key="2">
    <source>
        <dbReference type="Pfam" id="PF00534"/>
    </source>
</evidence>
<comment type="caution">
    <text evidence="3">The sequence shown here is derived from an EMBL/GenBank/DDBJ whole genome shotgun (WGS) entry which is preliminary data.</text>
</comment>
<evidence type="ECO:0000313" key="4">
    <source>
        <dbReference type="Proteomes" id="UP001595821"/>
    </source>
</evidence>